<proteinExistence type="predicted"/>
<feature type="region of interest" description="Disordered" evidence="1">
    <location>
        <begin position="134"/>
        <end position="239"/>
    </location>
</feature>
<feature type="region of interest" description="Disordered" evidence="1">
    <location>
        <begin position="335"/>
        <end position="367"/>
    </location>
</feature>
<dbReference type="AlphaFoldDB" id="A0A2K0UQK0"/>
<dbReference type="Proteomes" id="UP000236290">
    <property type="component" value="Unassembled WGS sequence"/>
</dbReference>
<reference evidence="2 3" key="1">
    <citation type="submission" date="2017-02" db="EMBL/GenBank/DDBJ databases">
        <title>Genomes of Trichoderma spp. with biocontrol activity.</title>
        <authorList>
            <person name="Gardiner D."/>
            <person name="Kazan K."/>
            <person name="Vos C."/>
            <person name="Harvey P."/>
        </authorList>
    </citation>
    <scope>NUCLEOTIDE SEQUENCE [LARGE SCALE GENOMIC DNA]</scope>
    <source>
        <strain evidence="2 3">Tr1</strain>
    </source>
</reference>
<organism evidence="2 3">
    <name type="scientific">Trichoderma harzianum</name>
    <name type="common">Hypocrea lixii</name>
    <dbReference type="NCBI Taxonomy" id="5544"/>
    <lineage>
        <taxon>Eukaryota</taxon>
        <taxon>Fungi</taxon>
        <taxon>Dikarya</taxon>
        <taxon>Ascomycota</taxon>
        <taxon>Pezizomycotina</taxon>
        <taxon>Sordariomycetes</taxon>
        <taxon>Hypocreomycetidae</taxon>
        <taxon>Hypocreales</taxon>
        <taxon>Hypocreaceae</taxon>
        <taxon>Trichoderma</taxon>
    </lineage>
</organism>
<feature type="region of interest" description="Disordered" evidence="1">
    <location>
        <begin position="25"/>
        <end position="108"/>
    </location>
</feature>
<evidence type="ECO:0000313" key="3">
    <source>
        <dbReference type="Proteomes" id="UP000236290"/>
    </source>
</evidence>
<feature type="compositionally biased region" description="Polar residues" evidence="1">
    <location>
        <begin position="68"/>
        <end position="86"/>
    </location>
</feature>
<accession>A0A2K0UQK0</accession>
<feature type="compositionally biased region" description="Polar residues" evidence="1">
    <location>
        <begin position="163"/>
        <end position="174"/>
    </location>
</feature>
<evidence type="ECO:0000256" key="1">
    <source>
        <dbReference type="SAM" id="MobiDB-lite"/>
    </source>
</evidence>
<dbReference type="OrthoDB" id="5084700at2759"/>
<feature type="compositionally biased region" description="Polar residues" evidence="1">
    <location>
        <begin position="350"/>
        <end position="363"/>
    </location>
</feature>
<sequence>MSSVSTRRAPKSQGGLARLVSKFENLGASKTPQDIGSAGEVRHDSIHASKFSDAPPVQENARDHVIGSSKTLASPSLAPTSATRGQLDTPLRDSHAGTTAPPSSKVGKLISKRGLAVADMRRLFERGNDKTVTSNVARTTYEPKRVASPTTTTECNDHKPLSLASSPVKGSSIVNEAGTLANRQEDGDIVPDPGSIRRHVEHPEYLPRPLTSPDRSSRPPGESQAAIEDSNGTWQRNGPRFKIQGGVFLDKTPSPLKNMVVTDVGTWRPKPLDASEVVLHSENGNLRNDGQHQHLVTSFEREKADGPELLEDVQPGVTLCYPCRDAVLSSMTYADGDAKEPRGQRGLLFPTSTSVPSQQSKVSNLRRKFDSALPSSVSMPSL</sequence>
<protein>
    <submittedName>
        <fullName evidence="2">Uncharacterized protein</fullName>
    </submittedName>
</protein>
<gene>
    <name evidence="2" type="ORF">THARTR1_00072</name>
</gene>
<comment type="caution">
    <text evidence="2">The sequence shown here is derived from an EMBL/GenBank/DDBJ whole genome shotgun (WGS) entry which is preliminary data.</text>
</comment>
<evidence type="ECO:0000313" key="2">
    <source>
        <dbReference type="EMBL" id="PNP60048.1"/>
    </source>
</evidence>
<dbReference type="EMBL" id="MTYI01000004">
    <property type="protein sequence ID" value="PNP60048.1"/>
    <property type="molecule type" value="Genomic_DNA"/>
</dbReference>
<name>A0A2K0UQK0_TRIHA</name>